<dbReference type="InterPro" id="IPR036597">
    <property type="entry name" value="Fido-like_dom_sf"/>
</dbReference>
<gene>
    <name evidence="2" type="ORF">GCM10011594_27000</name>
</gene>
<dbReference type="AlphaFoldDB" id="A0A917T1X2"/>
<dbReference type="EMBL" id="BMNA01000004">
    <property type="protein sequence ID" value="GGM05365.1"/>
    <property type="molecule type" value="Genomic_DNA"/>
</dbReference>
<reference evidence="2" key="2">
    <citation type="submission" date="2020-09" db="EMBL/GenBank/DDBJ databases">
        <authorList>
            <person name="Sun Q."/>
            <person name="Zhou Y."/>
        </authorList>
    </citation>
    <scope>NUCLEOTIDE SEQUENCE</scope>
    <source>
        <strain evidence="2">CGMCC 4.7308</strain>
    </source>
</reference>
<evidence type="ECO:0000313" key="3">
    <source>
        <dbReference type="Proteomes" id="UP000655208"/>
    </source>
</evidence>
<name>A0A917T1X2_9ACTN</name>
<evidence type="ECO:0000313" key="2">
    <source>
        <dbReference type="EMBL" id="GGM05365.1"/>
    </source>
</evidence>
<feature type="domain" description="Fido" evidence="1">
    <location>
        <begin position="107"/>
        <end position="253"/>
    </location>
</feature>
<reference evidence="2" key="1">
    <citation type="journal article" date="2014" name="Int. J. Syst. Evol. Microbiol.">
        <title>Complete genome sequence of Corynebacterium casei LMG S-19264T (=DSM 44701T), isolated from a smear-ripened cheese.</title>
        <authorList>
            <consortium name="US DOE Joint Genome Institute (JGI-PGF)"/>
            <person name="Walter F."/>
            <person name="Albersmeier A."/>
            <person name="Kalinowski J."/>
            <person name="Ruckert C."/>
        </authorList>
    </citation>
    <scope>NUCLEOTIDE SEQUENCE</scope>
    <source>
        <strain evidence="2">CGMCC 4.7308</strain>
    </source>
</reference>
<dbReference type="RefSeq" id="WP_229674386.1">
    <property type="nucleotide sequence ID" value="NZ_BMNA01000004.1"/>
</dbReference>
<dbReference type="Gene3D" id="1.10.3290.10">
    <property type="entry name" value="Fido-like domain"/>
    <property type="match status" value="1"/>
</dbReference>
<protein>
    <recommendedName>
        <fullName evidence="1">Fido domain-containing protein</fullName>
    </recommendedName>
</protein>
<dbReference type="SUPFAM" id="SSF140931">
    <property type="entry name" value="Fic-like"/>
    <property type="match status" value="1"/>
</dbReference>
<dbReference type="Proteomes" id="UP000655208">
    <property type="component" value="Unassembled WGS sequence"/>
</dbReference>
<proteinExistence type="predicted"/>
<dbReference type="PROSITE" id="PS51459">
    <property type="entry name" value="FIDO"/>
    <property type="match status" value="1"/>
</dbReference>
<keyword evidence="3" id="KW-1185">Reference proteome</keyword>
<evidence type="ECO:0000259" key="1">
    <source>
        <dbReference type="PROSITE" id="PS51459"/>
    </source>
</evidence>
<dbReference type="InterPro" id="IPR003812">
    <property type="entry name" value="Fido"/>
</dbReference>
<comment type="caution">
    <text evidence="2">The sequence shown here is derived from an EMBL/GenBank/DDBJ whole genome shotgun (WGS) entry which is preliminary data.</text>
</comment>
<sequence>MISGAPTDPFADDEVLAAAERAGRAVVAVHRLPGNLRNADAAAAAAAGRAARCSALLDGASAGAAVRPGDDDGRSAGTPVTVDDPVLAGALRVAAALPALEAVWRRAPAQALARLHVLAAAGLVPAAELGRPRTGEPAALPLPAAVADAFAPPATAVPAGLAALSGLVLGSPWPAVLTVAVVHAELLRLRPFGAADGVVARAAARLTMTTTGLDPRGLTVPEAGHLRERQEYAAAARAWSAGTPDGRRRWLLHACAAMIAGAREGRSSTDATASAD</sequence>
<accession>A0A917T1X2</accession>
<organism evidence="2 3">
    <name type="scientific">Nakamurella endophytica</name>
    <dbReference type="NCBI Taxonomy" id="1748367"/>
    <lineage>
        <taxon>Bacteria</taxon>
        <taxon>Bacillati</taxon>
        <taxon>Actinomycetota</taxon>
        <taxon>Actinomycetes</taxon>
        <taxon>Nakamurellales</taxon>
        <taxon>Nakamurellaceae</taxon>
        <taxon>Nakamurella</taxon>
    </lineage>
</organism>